<evidence type="ECO:0000313" key="4">
    <source>
        <dbReference type="Proteomes" id="UP000030765"/>
    </source>
</evidence>
<accession>A0A084W557</accession>
<gene>
    <name evidence="2" type="ORF">ZHAS_00013301</name>
</gene>
<dbReference type="Proteomes" id="UP000030765">
    <property type="component" value="Unassembled WGS sequence"/>
</dbReference>
<organism evidence="2">
    <name type="scientific">Anopheles sinensis</name>
    <name type="common">Mosquito</name>
    <dbReference type="NCBI Taxonomy" id="74873"/>
    <lineage>
        <taxon>Eukaryota</taxon>
        <taxon>Metazoa</taxon>
        <taxon>Ecdysozoa</taxon>
        <taxon>Arthropoda</taxon>
        <taxon>Hexapoda</taxon>
        <taxon>Insecta</taxon>
        <taxon>Pterygota</taxon>
        <taxon>Neoptera</taxon>
        <taxon>Endopterygota</taxon>
        <taxon>Diptera</taxon>
        <taxon>Nematocera</taxon>
        <taxon>Culicoidea</taxon>
        <taxon>Culicidae</taxon>
        <taxon>Anophelinae</taxon>
        <taxon>Anopheles</taxon>
    </lineage>
</organism>
<name>A0A084W557_ANOSI</name>
<evidence type="ECO:0000313" key="2">
    <source>
        <dbReference type="EMBL" id="KFB45351.1"/>
    </source>
</evidence>
<keyword evidence="4" id="KW-1185">Reference proteome</keyword>
<dbReference type="EMBL" id="ATLV01020499">
    <property type="status" value="NOT_ANNOTATED_CDS"/>
    <property type="molecule type" value="Genomic_DNA"/>
</dbReference>
<reference evidence="2 4" key="1">
    <citation type="journal article" date="2014" name="BMC Genomics">
        <title>Genome sequence of Anopheles sinensis provides insight into genetics basis of mosquito competence for malaria parasites.</title>
        <authorList>
            <person name="Zhou D."/>
            <person name="Zhang D."/>
            <person name="Ding G."/>
            <person name="Shi L."/>
            <person name="Hou Q."/>
            <person name="Ye Y."/>
            <person name="Xu Y."/>
            <person name="Zhou H."/>
            <person name="Xiong C."/>
            <person name="Li S."/>
            <person name="Yu J."/>
            <person name="Hong S."/>
            <person name="Yu X."/>
            <person name="Zou P."/>
            <person name="Chen C."/>
            <person name="Chang X."/>
            <person name="Wang W."/>
            <person name="Lv Y."/>
            <person name="Sun Y."/>
            <person name="Ma L."/>
            <person name="Shen B."/>
            <person name="Zhu C."/>
        </authorList>
    </citation>
    <scope>NUCLEOTIDE SEQUENCE [LARGE SCALE GENOMIC DNA]</scope>
</reference>
<protein>
    <submittedName>
        <fullName evidence="2">Uncharacterized protein CXorf67-like protein</fullName>
    </submittedName>
</protein>
<proteinExistence type="predicted"/>
<dbReference type="EnsemblMetazoa" id="ASIC013301-RA">
    <property type="protein sequence ID" value="ASIC013301-PA"/>
    <property type="gene ID" value="ASIC013301"/>
</dbReference>
<evidence type="ECO:0000256" key="1">
    <source>
        <dbReference type="SAM" id="MobiDB-lite"/>
    </source>
</evidence>
<evidence type="ECO:0000313" key="3">
    <source>
        <dbReference type="EnsemblMetazoa" id="ASIC013301-PA"/>
    </source>
</evidence>
<dbReference type="EMBL" id="KE525302">
    <property type="protein sequence ID" value="KFB45351.1"/>
    <property type="molecule type" value="Genomic_DNA"/>
</dbReference>
<feature type="region of interest" description="Disordered" evidence="1">
    <location>
        <begin position="41"/>
        <end position="66"/>
    </location>
</feature>
<reference evidence="3" key="2">
    <citation type="submission" date="2020-05" db="UniProtKB">
        <authorList>
            <consortium name="EnsemblMetazoa"/>
        </authorList>
    </citation>
    <scope>IDENTIFICATION</scope>
</reference>
<dbReference type="VEuPathDB" id="VectorBase:ASIC013301"/>
<dbReference type="AlphaFoldDB" id="A0A084W557"/>
<sequence length="66" mass="7373">MSFLSRARRDEFSRPGFFLRNQTLMPALSFVRVTVPDLIYGPQQSSSTDDDGPAMSSESRAVVYAL</sequence>